<name>E1YJC5_9BACT</name>
<proteinExistence type="predicted"/>
<sequence>MLSVVDQLNWAVIIILCVTIGLAPFSPPHIIEKLSMLIKGNLIKPLDWFDLFLHGFPWILLLLKITVFLVKKI</sequence>
<keyword evidence="1" id="KW-0472">Membrane</keyword>
<protein>
    <recommendedName>
        <fullName evidence="3">RND transporter</fullName>
    </recommendedName>
</protein>
<keyword evidence="1" id="KW-1133">Transmembrane helix</keyword>
<feature type="transmembrane region" description="Helical" evidence="1">
    <location>
        <begin position="12"/>
        <end position="31"/>
    </location>
</feature>
<evidence type="ECO:0008006" key="3">
    <source>
        <dbReference type="Google" id="ProtNLM"/>
    </source>
</evidence>
<keyword evidence="1" id="KW-0812">Transmembrane</keyword>
<feature type="transmembrane region" description="Helical" evidence="1">
    <location>
        <begin position="51"/>
        <end position="70"/>
    </location>
</feature>
<dbReference type="AlphaFoldDB" id="E1YJC5"/>
<dbReference type="EMBL" id="FR695877">
    <property type="protein sequence ID" value="CBX31379.1"/>
    <property type="molecule type" value="Genomic_DNA"/>
</dbReference>
<reference evidence="2" key="1">
    <citation type="journal article" date="2011" name="Environ. Microbiol.">
        <title>Genomic insights into the metabolic potential of the polycyclic aromatic hydrocarbon degrading sulfate-reducing Deltaproteobacterium N47.</title>
        <authorList>
            <person name="Bergmann F."/>
            <person name="Selesi D."/>
            <person name="Weinmaier T."/>
            <person name="Tischler P."/>
            <person name="Rattei T."/>
            <person name="Meckenstock R.U."/>
        </authorList>
    </citation>
    <scope>NUCLEOTIDE SEQUENCE</scope>
</reference>
<organism evidence="2">
    <name type="scientific">uncultured Desulfobacterium sp</name>
    <dbReference type="NCBI Taxonomy" id="201089"/>
    <lineage>
        <taxon>Bacteria</taxon>
        <taxon>Pseudomonadati</taxon>
        <taxon>Thermodesulfobacteriota</taxon>
        <taxon>Desulfobacteria</taxon>
        <taxon>Desulfobacterales</taxon>
        <taxon>Desulfobacteriaceae</taxon>
        <taxon>Desulfobacterium</taxon>
        <taxon>environmental samples</taxon>
    </lineage>
</organism>
<accession>E1YJC5</accession>
<evidence type="ECO:0000256" key="1">
    <source>
        <dbReference type="SAM" id="Phobius"/>
    </source>
</evidence>
<evidence type="ECO:0000313" key="2">
    <source>
        <dbReference type="EMBL" id="CBX31379.1"/>
    </source>
</evidence>
<gene>
    <name evidence="2" type="ORF">N47_E48910</name>
</gene>